<protein>
    <submittedName>
        <fullName evidence="1">Uncharacterized protein</fullName>
    </submittedName>
</protein>
<proteinExistence type="predicted"/>
<dbReference type="EMBL" id="BMON01000003">
    <property type="protein sequence ID" value="GGM49112.1"/>
    <property type="molecule type" value="Genomic_DNA"/>
</dbReference>
<evidence type="ECO:0000313" key="1">
    <source>
        <dbReference type="EMBL" id="GGM49112.1"/>
    </source>
</evidence>
<name>A0A830FGY9_HALAR</name>
<gene>
    <name evidence="1" type="ORF">GCM10009006_33010</name>
</gene>
<comment type="caution">
    <text evidence="1">The sequence shown here is derived from an EMBL/GenBank/DDBJ whole genome shotgun (WGS) entry which is preliminary data.</text>
</comment>
<accession>A0A830FGY9</accession>
<reference evidence="1" key="2">
    <citation type="submission" date="2020-09" db="EMBL/GenBank/DDBJ databases">
        <authorList>
            <person name="Sun Q."/>
            <person name="Ohkuma M."/>
        </authorList>
    </citation>
    <scope>NUCLEOTIDE SEQUENCE</scope>
    <source>
        <strain evidence="1">JCM 15759</strain>
    </source>
</reference>
<dbReference type="AlphaFoldDB" id="A0A830FGY9"/>
<organism evidence="1 2">
    <name type="scientific">Haloarcula argentinensis</name>
    <dbReference type="NCBI Taxonomy" id="43776"/>
    <lineage>
        <taxon>Archaea</taxon>
        <taxon>Methanobacteriati</taxon>
        <taxon>Methanobacteriota</taxon>
        <taxon>Stenosarchaea group</taxon>
        <taxon>Halobacteria</taxon>
        <taxon>Halobacteriales</taxon>
        <taxon>Haloarculaceae</taxon>
        <taxon>Haloarcula</taxon>
    </lineage>
</organism>
<dbReference type="Proteomes" id="UP000656367">
    <property type="component" value="Unassembled WGS sequence"/>
</dbReference>
<evidence type="ECO:0000313" key="2">
    <source>
        <dbReference type="Proteomes" id="UP000656367"/>
    </source>
</evidence>
<sequence length="62" mass="6797">MLPAAERAKRVVEDRRRLTDSVLAEHLHRAGVKVNVSPPETVSFLIIRDGDEFRAAGSGIGE</sequence>
<reference evidence="1" key="1">
    <citation type="journal article" date="2014" name="Int. J. Syst. Evol. Microbiol.">
        <title>Complete genome sequence of Corynebacterium casei LMG S-19264T (=DSM 44701T), isolated from a smear-ripened cheese.</title>
        <authorList>
            <consortium name="US DOE Joint Genome Institute (JGI-PGF)"/>
            <person name="Walter F."/>
            <person name="Albersmeier A."/>
            <person name="Kalinowski J."/>
            <person name="Ruckert C."/>
        </authorList>
    </citation>
    <scope>NUCLEOTIDE SEQUENCE</scope>
    <source>
        <strain evidence="1">JCM 15759</strain>
    </source>
</reference>